<dbReference type="AlphaFoldDB" id="A0A9P4QKW6"/>
<keyword evidence="2" id="KW-1185">Reference proteome</keyword>
<evidence type="ECO:0000313" key="2">
    <source>
        <dbReference type="Proteomes" id="UP000799444"/>
    </source>
</evidence>
<dbReference type="EMBL" id="ML996252">
    <property type="protein sequence ID" value="KAF2729227.1"/>
    <property type="molecule type" value="Genomic_DNA"/>
</dbReference>
<comment type="caution">
    <text evidence="1">The sequence shown here is derived from an EMBL/GenBank/DDBJ whole genome shotgun (WGS) entry which is preliminary data.</text>
</comment>
<protein>
    <submittedName>
        <fullName evidence="1">Uncharacterized protein</fullName>
    </submittedName>
</protein>
<name>A0A9P4QKW6_9PLEO</name>
<reference evidence="1" key="1">
    <citation type="journal article" date="2020" name="Stud. Mycol.">
        <title>101 Dothideomycetes genomes: a test case for predicting lifestyles and emergence of pathogens.</title>
        <authorList>
            <person name="Haridas S."/>
            <person name="Albert R."/>
            <person name="Binder M."/>
            <person name="Bloem J."/>
            <person name="Labutti K."/>
            <person name="Salamov A."/>
            <person name="Andreopoulos B."/>
            <person name="Baker S."/>
            <person name="Barry K."/>
            <person name="Bills G."/>
            <person name="Bluhm B."/>
            <person name="Cannon C."/>
            <person name="Castanera R."/>
            <person name="Culley D."/>
            <person name="Daum C."/>
            <person name="Ezra D."/>
            <person name="Gonzalez J."/>
            <person name="Henrissat B."/>
            <person name="Kuo A."/>
            <person name="Liang C."/>
            <person name="Lipzen A."/>
            <person name="Lutzoni F."/>
            <person name="Magnuson J."/>
            <person name="Mondo S."/>
            <person name="Nolan M."/>
            <person name="Ohm R."/>
            <person name="Pangilinan J."/>
            <person name="Park H.-J."/>
            <person name="Ramirez L."/>
            <person name="Alfaro M."/>
            <person name="Sun H."/>
            <person name="Tritt A."/>
            <person name="Yoshinaga Y."/>
            <person name="Zwiers L.-H."/>
            <person name="Turgeon B."/>
            <person name="Goodwin S."/>
            <person name="Spatafora J."/>
            <person name="Crous P."/>
            <person name="Grigoriev I."/>
        </authorList>
    </citation>
    <scope>NUCLEOTIDE SEQUENCE</scope>
    <source>
        <strain evidence="1">CBS 125425</strain>
    </source>
</reference>
<sequence length="336" mass="37698">MATAARSESIAKETPADGGGRSSFATYAEYVETLKSQNNLHPAAYNALLRNPESLKSFLRDANEAVACQIVLLDVGLSRLPPTWIVDAIGLGLDIDPGIWAFFLPQSSIEQNGGQAPQWMRRSDFIAVGRDALLVLGAIPNIRPMTAVIFLFSESTYRRNLATEAAYSVMHNADAPSTVQDEKADVEAKGGELDESRDDAQLRAIRRWILNAQAKPSEVISEHTVLSRLESLLRWQISQAPHCIPEYTNFGSEPHQKHRYSWGLGGRSEMRHMWLSLRKVVHSRKLTLLALSDFIDSNLDLTDAHINKMSKQLERTYGNYVKELEAEEQMLRDYIM</sequence>
<accession>A0A9P4QKW6</accession>
<organism evidence="1 2">
    <name type="scientific">Polyplosphaeria fusca</name>
    <dbReference type="NCBI Taxonomy" id="682080"/>
    <lineage>
        <taxon>Eukaryota</taxon>
        <taxon>Fungi</taxon>
        <taxon>Dikarya</taxon>
        <taxon>Ascomycota</taxon>
        <taxon>Pezizomycotina</taxon>
        <taxon>Dothideomycetes</taxon>
        <taxon>Pleosporomycetidae</taxon>
        <taxon>Pleosporales</taxon>
        <taxon>Tetraplosphaeriaceae</taxon>
        <taxon>Polyplosphaeria</taxon>
    </lineage>
</organism>
<proteinExistence type="predicted"/>
<gene>
    <name evidence="1" type="ORF">EJ04DRAFT_568841</name>
</gene>
<dbReference type="OrthoDB" id="10598896at2759"/>
<evidence type="ECO:0000313" key="1">
    <source>
        <dbReference type="EMBL" id="KAF2729227.1"/>
    </source>
</evidence>
<dbReference type="Proteomes" id="UP000799444">
    <property type="component" value="Unassembled WGS sequence"/>
</dbReference>